<dbReference type="PROSITE" id="PS51186">
    <property type="entry name" value="GNAT"/>
    <property type="match status" value="1"/>
</dbReference>
<reference evidence="4" key="1">
    <citation type="journal article" date="2014" name="Int. J. Syst. Evol. Microbiol.">
        <title>Complete genome sequence of Corynebacterium casei LMG S-19264T (=DSM 44701T), isolated from a smear-ripened cheese.</title>
        <authorList>
            <consortium name="US DOE Joint Genome Institute (JGI-PGF)"/>
            <person name="Walter F."/>
            <person name="Albersmeier A."/>
            <person name="Kalinowski J."/>
            <person name="Ruckert C."/>
        </authorList>
    </citation>
    <scope>NUCLEOTIDE SEQUENCE</scope>
    <source>
        <strain evidence="4">JCM 17251</strain>
    </source>
</reference>
<dbReference type="GO" id="GO:0016747">
    <property type="term" value="F:acyltransferase activity, transferring groups other than amino-acyl groups"/>
    <property type="evidence" value="ECO:0007669"/>
    <property type="project" value="InterPro"/>
</dbReference>
<dbReference type="AlphaFoldDB" id="A0A917XUY3"/>
<dbReference type="Pfam" id="PF00583">
    <property type="entry name" value="Acetyltransf_1"/>
    <property type="match status" value="1"/>
</dbReference>
<dbReference type="CDD" id="cd04301">
    <property type="entry name" value="NAT_SF"/>
    <property type="match status" value="1"/>
</dbReference>
<dbReference type="InterPro" id="IPR017255">
    <property type="entry name" value="AcTrfase_GNAT_prd"/>
</dbReference>
<evidence type="ECO:0000256" key="2">
    <source>
        <dbReference type="ARBA" id="ARBA00023315"/>
    </source>
</evidence>
<keyword evidence="1" id="KW-0808">Transferase</keyword>
<evidence type="ECO:0000313" key="4">
    <source>
        <dbReference type="EMBL" id="GGN54397.1"/>
    </source>
</evidence>
<keyword evidence="5" id="KW-1185">Reference proteome</keyword>
<keyword evidence="2" id="KW-0012">Acyltransferase</keyword>
<dbReference type="PANTHER" id="PTHR43877">
    <property type="entry name" value="AMINOALKYLPHOSPHONATE N-ACETYLTRANSFERASE-RELATED-RELATED"/>
    <property type="match status" value="1"/>
</dbReference>
<evidence type="ECO:0000256" key="1">
    <source>
        <dbReference type="ARBA" id="ARBA00022679"/>
    </source>
</evidence>
<feature type="domain" description="N-acetyltransferase" evidence="3">
    <location>
        <begin position="1"/>
        <end position="165"/>
    </location>
</feature>
<proteinExistence type="predicted"/>
<dbReference type="RefSeq" id="WP_188856433.1">
    <property type="nucleotide sequence ID" value="NZ_BMOS01000006.1"/>
</dbReference>
<organism evidence="4 5">
    <name type="scientific">Oceanobacillus indicireducens</name>
    <dbReference type="NCBI Taxonomy" id="1004261"/>
    <lineage>
        <taxon>Bacteria</taxon>
        <taxon>Bacillati</taxon>
        <taxon>Bacillota</taxon>
        <taxon>Bacilli</taxon>
        <taxon>Bacillales</taxon>
        <taxon>Bacillaceae</taxon>
        <taxon>Oceanobacillus</taxon>
    </lineage>
</organism>
<dbReference type="Gene3D" id="3.40.630.30">
    <property type="match status" value="1"/>
</dbReference>
<name>A0A917XUY3_9BACI</name>
<dbReference type="SUPFAM" id="SSF55729">
    <property type="entry name" value="Acyl-CoA N-acyltransferases (Nat)"/>
    <property type="match status" value="1"/>
</dbReference>
<gene>
    <name evidence="4" type="ORF">GCM10007971_12070</name>
</gene>
<dbReference type="PIRSF" id="PIRSF037663">
    <property type="entry name" value="Acetyltransf_GNAT_prd"/>
    <property type="match status" value="1"/>
</dbReference>
<reference evidence="4" key="2">
    <citation type="submission" date="2020-09" db="EMBL/GenBank/DDBJ databases">
        <authorList>
            <person name="Sun Q."/>
            <person name="Ohkuma M."/>
        </authorList>
    </citation>
    <scope>NUCLEOTIDE SEQUENCE</scope>
    <source>
        <strain evidence="4">JCM 17251</strain>
    </source>
</reference>
<comment type="caution">
    <text evidence="4">The sequence shown here is derived from an EMBL/GenBank/DDBJ whole genome shotgun (WGS) entry which is preliminary data.</text>
</comment>
<dbReference type="Proteomes" id="UP000624041">
    <property type="component" value="Unassembled WGS sequence"/>
</dbReference>
<dbReference type="EMBL" id="BMOS01000006">
    <property type="protein sequence ID" value="GGN54397.1"/>
    <property type="molecule type" value="Genomic_DNA"/>
</dbReference>
<protein>
    <submittedName>
        <fullName evidence="4">N-acetyltransferase</fullName>
    </submittedName>
</protein>
<dbReference type="PANTHER" id="PTHR43877:SF2">
    <property type="entry name" value="AMINOALKYLPHOSPHONATE N-ACETYLTRANSFERASE-RELATED"/>
    <property type="match status" value="1"/>
</dbReference>
<evidence type="ECO:0000313" key="5">
    <source>
        <dbReference type="Proteomes" id="UP000624041"/>
    </source>
</evidence>
<evidence type="ECO:0000259" key="3">
    <source>
        <dbReference type="PROSITE" id="PS51186"/>
    </source>
</evidence>
<accession>A0A917XUY3</accession>
<sequence length="165" mass="18980">MIIRKASTTDAKKLANLIKEVEKNSKYMLWESGEREVQAESQVEMIKSIQASENSTIFVAEKEQDLVGYLFAIGGKARRNKHSVYIVVGILQAKRGQGIGTKLFYRLDRWARDRNIRRLELTVVTKNDTALSLYRKAGFEIEGTKRHSLLIGDEFMDEYYMAKLL</sequence>
<dbReference type="InterPro" id="IPR000182">
    <property type="entry name" value="GNAT_dom"/>
</dbReference>
<dbReference type="InterPro" id="IPR016181">
    <property type="entry name" value="Acyl_CoA_acyltransferase"/>
</dbReference>
<dbReference type="InterPro" id="IPR050832">
    <property type="entry name" value="Bact_Acetyltransf"/>
</dbReference>